<name>A0A420ZD29_UNCK3</name>
<feature type="compositionally biased region" description="Low complexity" evidence="1">
    <location>
        <begin position="1"/>
        <end position="12"/>
    </location>
</feature>
<protein>
    <submittedName>
        <fullName evidence="2">Uncharacterized protein</fullName>
    </submittedName>
</protein>
<gene>
    <name evidence="2" type="ORF">DRH29_01810</name>
</gene>
<organism evidence="2 3">
    <name type="scientific">candidate division Kazan bacterium</name>
    <dbReference type="NCBI Taxonomy" id="2202143"/>
    <lineage>
        <taxon>Bacteria</taxon>
        <taxon>Bacteria division Kazan-3B-28</taxon>
    </lineage>
</organism>
<proteinExistence type="predicted"/>
<accession>A0A420ZD29</accession>
<feature type="region of interest" description="Disordered" evidence="1">
    <location>
        <begin position="1"/>
        <end position="42"/>
    </location>
</feature>
<dbReference type="AlphaFoldDB" id="A0A420ZD29"/>
<dbReference type="EMBL" id="QMNG01000004">
    <property type="protein sequence ID" value="RLC37444.1"/>
    <property type="molecule type" value="Genomic_DNA"/>
</dbReference>
<sequence>MNTREGGLSSGESGEEDSAAGFEVVPGLELEDGKEDGEEEDSVLTAEEAVGFINELAQNGQTETLLNIKDNFIECKVCSEDEFDELVVLATTKRIRRYIDIAQEIESQIEEINRVLGPDCAGSNHNQEVVRDYYQRAAELDLERAKIIRGREWRHDTHTKQLLKELGNGLNLTPEE</sequence>
<dbReference type="Proteomes" id="UP000281261">
    <property type="component" value="Unassembled WGS sequence"/>
</dbReference>
<reference evidence="2 3" key="1">
    <citation type="submission" date="2018-06" db="EMBL/GenBank/DDBJ databases">
        <title>Extensive metabolic versatility and redundancy in microbially diverse, dynamic hydrothermal sediments.</title>
        <authorList>
            <person name="Dombrowski N."/>
            <person name="Teske A."/>
            <person name="Baker B.J."/>
        </authorList>
    </citation>
    <scope>NUCLEOTIDE SEQUENCE [LARGE SCALE GENOMIC DNA]</scope>
    <source>
        <strain evidence="2">B79_G16</strain>
    </source>
</reference>
<feature type="compositionally biased region" description="Acidic residues" evidence="1">
    <location>
        <begin position="29"/>
        <end position="42"/>
    </location>
</feature>
<comment type="caution">
    <text evidence="2">The sequence shown here is derived from an EMBL/GenBank/DDBJ whole genome shotgun (WGS) entry which is preliminary data.</text>
</comment>
<evidence type="ECO:0000313" key="3">
    <source>
        <dbReference type="Proteomes" id="UP000281261"/>
    </source>
</evidence>
<evidence type="ECO:0000313" key="2">
    <source>
        <dbReference type="EMBL" id="RLC37444.1"/>
    </source>
</evidence>
<evidence type="ECO:0000256" key="1">
    <source>
        <dbReference type="SAM" id="MobiDB-lite"/>
    </source>
</evidence>